<dbReference type="RefSeq" id="WP_275580756.1">
    <property type="nucleotide sequence ID" value="NZ_JAFBDR010000020.1"/>
</dbReference>
<reference evidence="1 2" key="1">
    <citation type="submission" date="2021-01" db="EMBL/GenBank/DDBJ databases">
        <title>Genomic Encyclopedia of Type Strains, Phase IV (KMG-IV): sequencing the most valuable type-strain genomes for metagenomic binning, comparative biology and taxonomic classification.</title>
        <authorList>
            <person name="Goeker M."/>
        </authorList>
    </citation>
    <scope>NUCLEOTIDE SEQUENCE [LARGE SCALE GENOMIC DNA]</scope>
    <source>
        <strain evidence="1 2">DSM 23711</strain>
    </source>
</reference>
<gene>
    <name evidence="1" type="ORF">JOC48_003235</name>
</gene>
<name>A0ABS2N3M2_9BACI</name>
<sequence>MASTIKMINQGIEKQKTEYYAEIRKSNEKKLKAIKEKEIETK</sequence>
<accession>A0ABS2N3M2</accession>
<evidence type="ECO:0000313" key="2">
    <source>
        <dbReference type="Proteomes" id="UP001296943"/>
    </source>
</evidence>
<evidence type="ECO:0000313" key="1">
    <source>
        <dbReference type="EMBL" id="MBM7572704.1"/>
    </source>
</evidence>
<organism evidence="1 2">
    <name type="scientific">Aquibacillus albus</name>
    <dbReference type="NCBI Taxonomy" id="1168171"/>
    <lineage>
        <taxon>Bacteria</taxon>
        <taxon>Bacillati</taxon>
        <taxon>Bacillota</taxon>
        <taxon>Bacilli</taxon>
        <taxon>Bacillales</taxon>
        <taxon>Bacillaceae</taxon>
        <taxon>Aquibacillus</taxon>
    </lineage>
</organism>
<dbReference type="EMBL" id="JAFBDR010000020">
    <property type="protein sequence ID" value="MBM7572704.1"/>
    <property type="molecule type" value="Genomic_DNA"/>
</dbReference>
<dbReference type="Proteomes" id="UP001296943">
    <property type="component" value="Unassembled WGS sequence"/>
</dbReference>
<comment type="caution">
    <text evidence="1">The sequence shown here is derived from an EMBL/GenBank/DDBJ whole genome shotgun (WGS) entry which is preliminary data.</text>
</comment>
<protein>
    <recommendedName>
        <fullName evidence="3">FbpB family small basic protein</fullName>
    </recommendedName>
</protein>
<keyword evidence="2" id="KW-1185">Reference proteome</keyword>
<evidence type="ECO:0008006" key="3">
    <source>
        <dbReference type="Google" id="ProtNLM"/>
    </source>
</evidence>
<proteinExistence type="predicted"/>